<keyword evidence="2" id="KW-1185">Reference proteome</keyword>
<reference evidence="1" key="1">
    <citation type="journal article" date="2023" name="Int. J. Syst. Evol. Microbiol.">
        <title>Sinisalibacter aestuarii sp. nov., isolated from estuarine sediment of the Arakawa River.</title>
        <authorList>
            <person name="Arafat S.T."/>
            <person name="Hirano S."/>
            <person name="Sato A."/>
            <person name="Takeuchi K."/>
            <person name="Yasuda T."/>
            <person name="Terahara T."/>
            <person name="Hamada M."/>
            <person name="Kobayashi T."/>
        </authorList>
    </citation>
    <scope>NUCLEOTIDE SEQUENCE</scope>
    <source>
        <strain evidence="1">B-399</strain>
    </source>
</reference>
<organism evidence="1 2">
    <name type="scientific">Sinisalibacter aestuarii</name>
    <dbReference type="NCBI Taxonomy" id="2949426"/>
    <lineage>
        <taxon>Bacteria</taxon>
        <taxon>Pseudomonadati</taxon>
        <taxon>Pseudomonadota</taxon>
        <taxon>Alphaproteobacteria</taxon>
        <taxon>Rhodobacterales</taxon>
        <taxon>Roseobacteraceae</taxon>
        <taxon>Sinisalibacter</taxon>
    </lineage>
</organism>
<proteinExistence type="predicted"/>
<accession>A0ABQ5LUU4</accession>
<sequence length="76" mass="8896">MATKHDLTEWVIEGLNALGGEGNVAEIAQEIWERHEDDLRASGTLFYTWQYDMRWAGQNLQKAGKLTKLYRSWRLK</sequence>
<gene>
    <name evidence="1" type="ORF">STA1M1_20640</name>
</gene>
<protein>
    <submittedName>
        <fullName evidence="1">Uncharacterized protein</fullName>
    </submittedName>
</protein>
<dbReference type="EMBL" id="BROH01000005">
    <property type="protein sequence ID" value="GKY88195.1"/>
    <property type="molecule type" value="Genomic_DNA"/>
</dbReference>
<name>A0ABQ5LUU4_9RHOB</name>
<evidence type="ECO:0000313" key="2">
    <source>
        <dbReference type="Proteomes" id="UP001144205"/>
    </source>
</evidence>
<dbReference type="RefSeq" id="WP_281842240.1">
    <property type="nucleotide sequence ID" value="NZ_BROH01000005.1"/>
</dbReference>
<comment type="caution">
    <text evidence="1">The sequence shown here is derived from an EMBL/GenBank/DDBJ whole genome shotgun (WGS) entry which is preliminary data.</text>
</comment>
<dbReference type="Proteomes" id="UP001144205">
    <property type="component" value="Unassembled WGS sequence"/>
</dbReference>
<evidence type="ECO:0000313" key="1">
    <source>
        <dbReference type="EMBL" id="GKY88195.1"/>
    </source>
</evidence>